<dbReference type="InterPro" id="IPR051122">
    <property type="entry name" value="SDR_DHRS6-like"/>
</dbReference>
<dbReference type="GO" id="GO:0047936">
    <property type="term" value="F:glucose 1-dehydrogenase [NAD(P)+] activity"/>
    <property type="evidence" value="ECO:0007669"/>
    <property type="project" value="UniProtKB-EC"/>
</dbReference>
<dbReference type="CDD" id="cd05233">
    <property type="entry name" value="SDR_c"/>
    <property type="match status" value="1"/>
</dbReference>
<dbReference type="PRINTS" id="PR00080">
    <property type="entry name" value="SDRFAMILY"/>
</dbReference>
<dbReference type="EC" id="1.1.1.47" evidence="3"/>
<dbReference type="InterPro" id="IPR020904">
    <property type="entry name" value="Sc_DH/Rdtase_CS"/>
</dbReference>
<sequence>MKNKTVIITGASKGIGLACATLFYEQGANVALLDISPDKSGINDERWFYTACDVSKNNEVQHAIQNTHQKFGRIDFLINNAGIQRYGNVTDTAEDEWDLVMNVNLKSQYLCAKHAIPFMQQQGSGVVINVSSVQAFVSQQNVAAYTTAKTALLGLTRSIAVDYAPNIRCVAVCPGTIDTPMLRDSIALSPDPAAVMQECIDMHPVHRIGKPEEVAELIYFLCSDKASFITGQAFRIDGGLGITIAGSKKDS</sequence>
<dbReference type="KEGG" id="pgin:FRZ67_04880"/>
<dbReference type="Gene3D" id="3.40.50.720">
    <property type="entry name" value="NAD(P)-binding Rossmann-like Domain"/>
    <property type="match status" value="1"/>
</dbReference>
<name>A0A5B8V6C5_9BACT</name>
<reference evidence="3 4" key="1">
    <citation type="journal article" date="2016" name="Int. J. Syst. Evol. Microbiol.">
        <title>Panacibacter ginsenosidivorans gen. nov., sp. nov., with ginsenoside converting activity isolated from soil of a ginseng field.</title>
        <authorList>
            <person name="Siddiqi M.Z."/>
            <person name="Muhammad Shafi S."/>
            <person name="Choi K.D."/>
            <person name="Im W.T."/>
        </authorList>
    </citation>
    <scope>NUCLEOTIDE SEQUENCE [LARGE SCALE GENOMIC DNA]</scope>
    <source>
        <strain evidence="3 4">Gsoil1550</strain>
    </source>
</reference>
<evidence type="ECO:0000313" key="4">
    <source>
        <dbReference type="Proteomes" id="UP000321533"/>
    </source>
</evidence>
<comment type="similarity">
    <text evidence="1">Belongs to the short-chain dehydrogenases/reductases (SDR) family.</text>
</comment>
<keyword evidence="2 3" id="KW-0560">Oxidoreductase</keyword>
<evidence type="ECO:0000313" key="3">
    <source>
        <dbReference type="EMBL" id="QEC66665.1"/>
    </source>
</evidence>
<dbReference type="Proteomes" id="UP000321533">
    <property type="component" value="Chromosome"/>
</dbReference>
<dbReference type="RefSeq" id="WP_147188465.1">
    <property type="nucleotide sequence ID" value="NZ_CP042435.1"/>
</dbReference>
<keyword evidence="4" id="KW-1185">Reference proteome</keyword>
<dbReference type="PANTHER" id="PTHR43477:SF1">
    <property type="entry name" value="DIHYDROANTICAPSIN 7-DEHYDROGENASE"/>
    <property type="match status" value="1"/>
</dbReference>
<gene>
    <name evidence="3" type="ORF">FRZ67_04880</name>
</gene>
<dbReference type="OrthoDB" id="597477at2"/>
<dbReference type="InterPro" id="IPR002347">
    <property type="entry name" value="SDR_fam"/>
</dbReference>
<dbReference type="PROSITE" id="PS00061">
    <property type="entry name" value="ADH_SHORT"/>
    <property type="match status" value="1"/>
</dbReference>
<dbReference type="PANTHER" id="PTHR43477">
    <property type="entry name" value="DIHYDROANTICAPSIN 7-DEHYDROGENASE"/>
    <property type="match status" value="1"/>
</dbReference>
<dbReference type="NCBIfam" id="NF005559">
    <property type="entry name" value="PRK07231.1"/>
    <property type="match status" value="1"/>
</dbReference>
<protein>
    <submittedName>
        <fullName evidence="3">Glucose 1-dehydrogenase</fullName>
        <ecNumber evidence="3">1.1.1.47</ecNumber>
    </submittedName>
</protein>
<dbReference type="FunFam" id="3.40.50.720:FF:000084">
    <property type="entry name" value="Short-chain dehydrogenase reductase"/>
    <property type="match status" value="1"/>
</dbReference>
<dbReference type="Pfam" id="PF13561">
    <property type="entry name" value="adh_short_C2"/>
    <property type="match status" value="1"/>
</dbReference>
<proteinExistence type="inferred from homology"/>
<dbReference type="PRINTS" id="PR00081">
    <property type="entry name" value="GDHRDH"/>
</dbReference>
<organism evidence="3 4">
    <name type="scientific">Panacibacter ginsenosidivorans</name>
    <dbReference type="NCBI Taxonomy" id="1813871"/>
    <lineage>
        <taxon>Bacteria</taxon>
        <taxon>Pseudomonadati</taxon>
        <taxon>Bacteroidota</taxon>
        <taxon>Chitinophagia</taxon>
        <taxon>Chitinophagales</taxon>
        <taxon>Chitinophagaceae</taxon>
        <taxon>Panacibacter</taxon>
    </lineage>
</organism>
<evidence type="ECO:0000256" key="1">
    <source>
        <dbReference type="ARBA" id="ARBA00006484"/>
    </source>
</evidence>
<evidence type="ECO:0000256" key="2">
    <source>
        <dbReference type="ARBA" id="ARBA00023002"/>
    </source>
</evidence>
<dbReference type="InterPro" id="IPR036291">
    <property type="entry name" value="NAD(P)-bd_dom_sf"/>
</dbReference>
<dbReference type="EMBL" id="CP042435">
    <property type="protein sequence ID" value="QEC66665.1"/>
    <property type="molecule type" value="Genomic_DNA"/>
</dbReference>
<accession>A0A5B8V6C5</accession>
<dbReference type="SUPFAM" id="SSF51735">
    <property type="entry name" value="NAD(P)-binding Rossmann-fold domains"/>
    <property type="match status" value="1"/>
</dbReference>
<dbReference type="AlphaFoldDB" id="A0A5B8V6C5"/>